<keyword evidence="5 7" id="KW-0472">Membrane</keyword>
<feature type="region of interest" description="Disordered" evidence="6">
    <location>
        <begin position="345"/>
        <end position="382"/>
    </location>
</feature>
<dbReference type="PANTHER" id="PTHR30482:SF10">
    <property type="entry name" value="HIGH-AFFINITY BRANCHED-CHAIN AMINO ACID TRANSPORT PROTEIN BRAE"/>
    <property type="match status" value="1"/>
</dbReference>
<sequence length="382" mass="39701">MQMLSRAWRHTLVRHATLAVLGLLVAVVVLMSLDDFRNRQLTELAYIALAAGGLTLLTGINGQISLGHGAFMAIGAYTTALLLQEPDSALPLPFILLAALLVALVVGVVVGAAAARLHGPYLAGATLTLAIAVPGIARYFSTTLGGEQGLRVTSPEPPTWFLDTLFFLTGTEPSNSQYYAILGWTLLVLVFFLLANLVKGRVGRRWAAVRDDEVAAELSGINLGRARVSAFTVSAAVAGLAGGLMAIQIRLAAPTAFELTLSLTLLTAVVLGGLGTLSGAIIGAVVLVYTARIATDVGIAQGLDSIAAAELAPLVYGTVMILVILLAPAGLVGSLLRWRAARAATRADRGTPPSGTRSSDPHDTDGPSDQERLVTTTKGDQP</sequence>
<feature type="compositionally biased region" description="Basic and acidic residues" evidence="6">
    <location>
        <begin position="359"/>
        <end position="372"/>
    </location>
</feature>
<gene>
    <name evidence="8" type="primary">livH_2</name>
    <name evidence="8" type="ORF">ENKNEFLB_01076</name>
</gene>
<evidence type="ECO:0000256" key="7">
    <source>
        <dbReference type="SAM" id="Phobius"/>
    </source>
</evidence>
<keyword evidence="3 7" id="KW-0812">Transmembrane</keyword>
<evidence type="ECO:0000256" key="6">
    <source>
        <dbReference type="SAM" id="MobiDB-lite"/>
    </source>
</evidence>
<evidence type="ECO:0000256" key="2">
    <source>
        <dbReference type="ARBA" id="ARBA00022475"/>
    </source>
</evidence>
<evidence type="ECO:0000313" key="8">
    <source>
        <dbReference type="EMBL" id="QVT78698.1"/>
    </source>
</evidence>
<dbReference type="EMBL" id="CP075371">
    <property type="protein sequence ID" value="QVT78698.1"/>
    <property type="molecule type" value="Genomic_DNA"/>
</dbReference>
<evidence type="ECO:0000256" key="4">
    <source>
        <dbReference type="ARBA" id="ARBA00022989"/>
    </source>
</evidence>
<dbReference type="Pfam" id="PF02653">
    <property type="entry name" value="BPD_transp_2"/>
    <property type="match status" value="1"/>
</dbReference>
<feature type="transmembrane region" description="Helical" evidence="7">
    <location>
        <begin position="12"/>
        <end position="32"/>
    </location>
</feature>
<feature type="transmembrane region" description="Helical" evidence="7">
    <location>
        <begin position="95"/>
        <end position="115"/>
    </location>
</feature>
<keyword evidence="2" id="KW-1003">Cell membrane</keyword>
<keyword evidence="4 7" id="KW-1133">Transmembrane helix</keyword>
<feature type="compositionally biased region" description="Polar residues" evidence="6">
    <location>
        <begin position="373"/>
        <end position="382"/>
    </location>
</feature>
<comment type="subcellular location">
    <subcellularLocation>
        <location evidence="1">Cell membrane</location>
        <topology evidence="1">Multi-pass membrane protein</topology>
    </subcellularLocation>
</comment>
<dbReference type="CDD" id="cd06581">
    <property type="entry name" value="TM_PBP1_LivM_like"/>
    <property type="match status" value="1"/>
</dbReference>
<protein>
    <submittedName>
        <fullName evidence="8">High-affinity branched-chain amino acid transport system permease protein LivH</fullName>
    </submittedName>
</protein>
<evidence type="ECO:0000256" key="3">
    <source>
        <dbReference type="ARBA" id="ARBA00022692"/>
    </source>
</evidence>
<dbReference type="PANTHER" id="PTHR30482">
    <property type="entry name" value="HIGH-AFFINITY BRANCHED-CHAIN AMINO ACID TRANSPORT SYSTEM PERMEASE"/>
    <property type="match status" value="1"/>
</dbReference>
<dbReference type="InterPro" id="IPR001851">
    <property type="entry name" value="ABC_transp_permease"/>
</dbReference>
<feature type="transmembrane region" description="Helical" evidence="7">
    <location>
        <begin position="178"/>
        <end position="198"/>
    </location>
</feature>
<organism evidence="8 9">
    <name type="scientific">Nocardioides aquaticus</name>
    <dbReference type="NCBI Taxonomy" id="160826"/>
    <lineage>
        <taxon>Bacteria</taxon>
        <taxon>Bacillati</taxon>
        <taxon>Actinomycetota</taxon>
        <taxon>Actinomycetes</taxon>
        <taxon>Propionibacteriales</taxon>
        <taxon>Nocardioidaceae</taxon>
        <taxon>Nocardioides</taxon>
    </lineage>
</organism>
<feature type="transmembrane region" description="Helical" evidence="7">
    <location>
        <begin position="259"/>
        <end position="291"/>
    </location>
</feature>
<evidence type="ECO:0000313" key="9">
    <source>
        <dbReference type="Proteomes" id="UP000679307"/>
    </source>
</evidence>
<proteinExistence type="predicted"/>
<feature type="transmembrane region" description="Helical" evidence="7">
    <location>
        <begin position="311"/>
        <end position="336"/>
    </location>
</feature>
<keyword evidence="9" id="KW-1185">Reference proteome</keyword>
<accession>A0ABX8EHX2</accession>
<feature type="transmembrane region" description="Helical" evidence="7">
    <location>
        <begin position="121"/>
        <end position="141"/>
    </location>
</feature>
<evidence type="ECO:0000256" key="5">
    <source>
        <dbReference type="ARBA" id="ARBA00023136"/>
    </source>
</evidence>
<dbReference type="InterPro" id="IPR043428">
    <property type="entry name" value="LivM-like"/>
</dbReference>
<reference evidence="8 9" key="1">
    <citation type="submission" date="2021-05" db="EMBL/GenBank/DDBJ databases">
        <title>Complete genome of Nocardioides aquaticus KCTC 9944T isolated from meromictic and hypersaline Ekho Lake, Antarctica.</title>
        <authorList>
            <person name="Hwang K."/>
            <person name="Kim K.M."/>
            <person name="Choe H."/>
        </authorList>
    </citation>
    <scope>NUCLEOTIDE SEQUENCE [LARGE SCALE GENOMIC DNA]</scope>
    <source>
        <strain evidence="8 9">KCTC 9944</strain>
    </source>
</reference>
<name>A0ABX8EHX2_9ACTN</name>
<feature type="transmembrane region" description="Helical" evidence="7">
    <location>
        <begin position="228"/>
        <end position="247"/>
    </location>
</feature>
<dbReference type="Proteomes" id="UP000679307">
    <property type="component" value="Chromosome"/>
</dbReference>
<evidence type="ECO:0000256" key="1">
    <source>
        <dbReference type="ARBA" id="ARBA00004651"/>
    </source>
</evidence>
<feature type="transmembrane region" description="Helical" evidence="7">
    <location>
        <begin position="44"/>
        <end position="60"/>
    </location>
</feature>